<name>A0A3Q0JNR7_DIACI</name>
<keyword evidence="3" id="KW-0677">Repeat</keyword>
<sequence length="579" mass="67247">MKSLNHNMWNMKKQYDHIAQRISHLMFLYHEYCTLYLMFLERYEKFIQWETYLSEVFERLSKTYMEPKQLLYKLEFELLNETNLKRSEYDWLLKTGEELLSVEGTDPKSGKSEDLKAKLNHLKYLYKFLFESVRERCEKIKSIMKTKKELFENIESSRNILNELETKLSAPITLKDVTQSALDTLLVDHSAISRQIDEQSGVVSQLLNTSELFLTDCEGNGLREYGERILVRLNILDAKWKQVIEMCALKKTKIIATWTLLGQVDKLVHDQEQWLSAQETKLTDLEAQATSAPLHTLEVIRGDALDVQEDIGARDLLLETLESLYTELSANYLTPDMRVFQNAHSLLTAWYALRPRCSQLVSLLNTLLSPWQEFSSQHSLLIILLSQIDARLTSCELEPDNTELEELKDLLKVAQGDIKKANAQVKKVYKSCQKTDKGMIQNLVKEYENLYKDLYQRVNSVPTAKEKQVQVSTLRFERDSSVQVDTLKQPNEYLRDLKHALETCRQKLDTLAALPNNKKKQTLQTMAACQASIEEIKHLYSLLVEQCGLTPDQAYFNEVQAILSEYGIVRANRKNFEPR</sequence>
<reference evidence="7" key="1">
    <citation type="submission" date="2025-08" db="UniProtKB">
        <authorList>
            <consortium name="RefSeq"/>
        </authorList>
    </citation>
    <scope>IDENTIFICATION</scope>
</reference>
<dbReference type="RefSeq" id="XP_026688873.1">
    <property type="nucleotide sequence ID" value="XM_026833072.1"/>
</dbReference>
<dbReference type="Proteomes" id="UP000079169">
    <property type="component" value="Unplaced"/>
</dbReference>
<dbReference type="InterPro" id="IPR052403">
    <property type="entry name" value="LINC-complex_assoc"/>
</dbReference>
<dbReference type="PaxDb" id="121845-A0A3Q0JNR7"/>
<dbReference type="PANTHER" id="PTHR47535:SF10">
    <property type="entry name" value="MUSCLE-SPECIFIC PROTEIN 300 KDA"/>
    <property type="match status" value="1"/>
</dbReference>
<keyword evidence="5" id="KW-0472">Membrane</keyword>
<dbReference type="KEGG" id="dci:103523674"/>
<evidence type="ECO:0000256" key="2">
    <source>
        <dbReference type="ARBA" id="ARBA00022692"/>
    </source>
</evidence>
<keyword evidence="4" id="KW-1133">Transmembrane helix</keyword>
<evidence type="ECO:0000313" key="6">
    <source>
        <dbReference type="Proteomes" id="UP000079169"/>
    </source>
</evidence>
<organism evidence="6 7">
    <name type="scientific">Diaphorina citri</name>
    <name type="common">Asian citrus psyllid</name>
    <dbReference type="NCBI Taxonomy" id="121845"/>
    <lineage>
        <taxon>Eukaryota</taxon>
        <taxon>Metazoa</taxon>
        <taxon>Ecdysozoa</taxon>
        <taxon>Arthropoda</taxon>
        <taxon>Hexapoda</taxon>
        <taxon>Insecta</taxon>
        <taxon>Pterygota</taxon>
        <taxon>Neoptera</taxon>
        <taxon>Paraneoptera</taxon>
        <taxon>Hemiptera</taxon>
        <taxon>Sternorrhyncha</taxon>
        <taxon>Psylloidea</taxon>
        <taxon>Psyllidae</taxon>
        <taxon>Diaphorininae</taxon>
        <taxon>Diaphorina</taxon>
    </lineage>
</organism>
<dbReference type="Gene3D" id="1.20.58.60">
    <property type="match status" value="2"/>
</dbReference>
<dbReference type="PANTHER" id="PTHR47535">
    <property type="entry name" value="MUSCLE-SPECIFIC PROTEIN 300 KDA, ISOFORM G"/>
    <property type="match status" value="1"/>
</dbReference>
<dbReference type="AlphaFoldDB" id="A0A3Q0JNR7"/>
<dbReference type="GO" id="GO:0007097">
    <property type="term" value="P:nuclear migration"/>
    <property type="evidence" value="ECO:0007669"/>
    <property type="project" value="TreeGrafter"/>
</dbReference>
<keyword evidence="2" id="KW-0812">Transmembrane</keyword>
<keyword evidence="6" id="KW-1185">Reference proteome</keyword>
<dbReference type="GO" id="GO:0051015">
    <property type="term" value="F:actin filament binding"/>
    <property type="evidence" value="ECO:0007669"/>
    <property type="project" value="TreeGrafter"/>
</dbReference>
<evidence type="ECO:0000256" key="1">
    <source>
        <dbReference type="ARBA" id="ARBA00004370"/>
    </source>
</evidence>
<evidence type="ECO:0000256" key="5">
    <source>
        <dbReference type="ARBA" id="ARBA00023136"/>
    </source>
</evidence>
<dbReference type="GO" id="GO:0005737">
    <property type="term" value="C:cytoplasm"/>
    <property type="evidence" value="ECO:0007669"/>
    <property type="project" value="TreeGrafter"/>
</dbReference>
<evidence type="ECO:0000256" key="4">
    <source>
        <dbReference type="ARBA" id="ARBA00022989"/>
    </source>
</evidence>
<proteinExistence type="predicted"/>
<gene>
    <name evidence="7" type="primary">LOC103523674</name>
</gene>
<dbReference type="STRING" id="121845.A0A3Q0JNR7"/>
<dbReference type="GeneID" id="103523674"/>
<accession>A0A3Q0JNR7</accession>
<evidence type="ECO:0000256" key="3">
    <source>
        <dbReference type="ARBA" id="ARBA00022737"/>
    </source>
</evidence>
<dbReference type="GO" id="GO:0005640">
    <property type="term" value="C:nuclear outer membrane"/>
    <property type="evidence" value="ECO:0007669"/>
    <property type="project" value="TreeGrafter"/>
</dbReference>
<dbReference type="GO" id="GO:0034993">
    <property type="term" value="C:meiotic nuclear membrane microtubule tethering complex"/>
    <property type="evidence" value="ECO:0007669"/>
    <property type="project" value="TreeGrafter"/>
</dbReference>
<evidence type="ECO:0000313" key="7">
    <source>
        <dbReference type="RefSeq" id="XP_026688873.1"/>
    </source>
</evidence>
<comment type="subcellular location">
    <subcellularLocation>
        <location evidence="1">Membrane</location>
    </subcellularLocation>
</comment>
<protein>
    <submittedName>
        <fullName evidence="7">Dystonin</fullName>
    </submittedName>
</protein>
<dbReference type="SUPFAM" id="SSF46966">
    <property type="entry name" value="Spectrin repeat"/>
    <property type="match status" value="3"/>
</dbReference>